<accession>A0A830HA96</accession>
<organism evidence="4 5">
    <name type="scientific">Pycnococcus provasolii</name>
    <dbReference type="NCBI Taxonomy" id="41880"/>
    <lineage>
        <taxon>Eukaryota</taxon>
        <taxon>Viridiplantae</taxon>
        <taxon>Chlorophyta</taxon>
        <taxon>Pseudoscourfieldiophyceae</taxon>
        <taxon>Pseudoscourfieldiales</taxon>
        <taxon>Pycnococcaceae</taxon>
        <taxon>Pycnococcus</taxon>
    </lineage>
</organism>
<feature type="domain" description="Ataxin-10" evidence="3">
    <location>
        <begin position="481"/>
        <end position="567"/>
    </location>
</feature>
<dbReference type="InterPro" id="IPR019156">
    <property type="entry name" value="Ataxin-10_domain"/>
</dbReference>
<protein>
    <recommendedName>
        <fullName evidence="3">Ataxin-10 domain-containing protein</fullName>
    </recommendedName>
</protein>
<dbReference type="GO" id="GO:0005829">
    <property type="term" value="C:cytosol"/>
    <property type="evidence" value="ECO:0007669"/>
    <property type="project" value="TreeGrafter"/>
</dbReference>
<proteinExistence type="predicted"/>
<keyword evidence="2" id="KW-0131">Cell cycle</keyword>
<keyword evidence="1" id="KW-0132">Cell division</keyword>
<dbReference type="InterPro" id="IPR051374">
    <property type="entry name" value="Ataxin-10/CTR86_families"/>
</dbReference>
<sequence length="587" mass="62615">MTMSTGLGGGLGGGAGALVGATAASNNGADGGGAAADGGGDSDLSSLITNFHATIATSSSCLTLATHIASSGAAREVVANNGCTQKLLEILNDDSSDFAQYDASFVNLRSAQLKLLRNSLAGPAAAVEAALAANAPSRLLYLAQCFAANQNNELLTQTVQILANLVQGPAKHDILFPTKEEHQTACQRCEHAVFEAISQDWEAVENIALACASLPRAHTALCVILSTSTSSSAAHTHELLQRLKLVTTLVVSSISLWPSLVRNDLDDNDDENGKSVPEKPPDIGWDVMHAQTKLADMVNSAWMHCRDEFSNLLMWMGMCDDDVPNRSLRMRAQTYIMNILAFTLSRDLRESTNGGSRPNIPAGEGITSHTHSSGLPSNFEFEVVSLVRESSSLCACSSDPEVDASTASLLLCMCLRILRLTLEPPFRASDKPNRDLLRVVVNLLSTLGPVTPVRQHAVYTIKANPRGSPMRAPRSAPYKGYRTDLLAIMANLICAYPDGVTDALQIGGVKLIKLLLSQTSIDPMAPMAREWAIVCIGKLCEMPEAQSVISDLEWKGVDEQALREAGLGQLTESLVAKLSAKHKQESQ</sequence>
<evidence type="ECO:0000256" key="2">
    <source>
        <dbReference type="ARBA" id="ARBA00023306"/>
    </source>
</evidence>
<dbReference type="InterPro" id="IPR016024">
    <property type="entry name" value="ARM-type_fold"/>
</dbReference>
<gene>
    <name evidence="4" type="ORF">PPROV_000127800</name>
</gene>
<dbReference type="Pfam" id="PF09759">
    <property type="entry name" value="Atx10homo_assoc"/>
    <property type="match status" value="1"/>
</dbReference>
<dbReference type="AlphaFoldDB" id="A0A830HA96"/>
<dbReference type="SUPFAM" id="SSF48371">
    <property type="entry name" value="ARM repeat"/>
    <property type="match status" value="1"/>
</dbReference>
<dbReference type="GO" id="GO:0051301">
    <property type="term" value="P:cell division"/>
    <property type="evidence" value="ECO:0007669"/>
    <property type="project" value="UniProtKB-KW"/>
</dbReference>
<keyword evidence="5" id="KW-1185">Reference proteome</keyword>
<comment type="caution">
    <text evidence="4">The sequence shown here is derived from an EMBL/GenBank/DDBJ whole genome shotgun (WGS) entry which is preliminary data.</text>
</comment>
<dbReference type="OrthoDB" id="379794at2759"/>
<dbReference type="EMBL" id="BNJQ01000003">
    <property type="protein sequence ID" value="GHP02521.1"/>
    <property type="molecule type" value="Genomic_DNA"/>
</dbReference>
<name>A0A830HA96_9CHLO</name>
<evidence type="ECO:0000259" key="3">
    <source>
        <dbReference type="Pfam" id="PF09759"/>
    </source>
</evidence>
<evidence type="ECO:0000256" key="1">
    <source>
        <dbReference type="ARBA" id="ARBA00022618"/>
    </source>
</evidence>
<evidence type="ECO:0000313" key="4">
    <source>
        <dbReference type="EMBL" id="GHP02521.1"/>
    </source>
</evidence>
<dbReference type="Proteomes" id="UP000660262">
    <property type="component" value="Unassembled WGS sequence"/>
</dbReference>
<dbReference type="PANTHER" id="PTHR13255:SF0">
    <property type="entry name" value="ATAXIN-10"/>
    <property type="match status" value="1"/>
</dbReference>
<dbReference type="PANTHER" id="PTHR13255">
    <property type="entry name" value="ATAXIN-10"/>
    <property type="match status" value="1"/>
</dbReference>
<evidence type="ECO:0000313" key="5">
    <source>
        <dbReference type="Proteomes" id="UP000660262"/>
    </source>
</evidence>
<reference evidence="4" key="1">
    <citation type="submission" date="2020-10" db="EMBL/GenBank/DDBJ databases">
        <title>Unveiling of a novel bifunctional photoreceptor, Dualchrome1, isolated from a cosmopolitan green alga.</title>
        <authorList>
            <person name="Suzuki S."/>
            <person name="Kawachi M."/>
        </authorList>
    </citation>
    <scope>NUCLEOTIDE SEQUENCE</scope>
    <source>
        <strain evidence="4">NIES 2893</strain>
    </source>
</reference>